<feature type="domain" description="LytR/CpsA/Psr regulator C-terminal" evidence="3">
    <location>
        <begin position="135"/>
        <end position="219"/>
    </location>
</feature>
<gene>
    <name evidence="4" type="ORF">DNL40_03895</name>
</gene>
<dbReference type="RefSeq" id="WP_111249948.1">
    <property type="nucleotide sequence ID" value="NZ_QKWH01000002.1"/>
</dbReference>
<dbReference type="AlphaFoldDB" id="A0A2W5YGY5"/>
<evidence type="ECO:0000313" key="5">
    <source>
        <dbReference type="Proteomes" id="UP000248783"/>
    </source>
</evidence>
<feature type="compositionally biased region" description="Acidic residues" evidence="1">
    <location>
        <begin position="106"/>
        <end position="117"/>
    </location>
</feature>
<keyword evidence="2" id="KW-0472">Membrane</keyword>
<keyword evidence="5" id="KW-1185">Reference proteome</keyword>
<dbReference type="EMBL" id="QKWH01000002">
    <property type="protein sequence ID" value="PZR54091.1"/>
    <property type="molecule type" value="Genomic_DNA"/>
</dbReference>
<dbReference type="Proteomes" id="UP000248783">
    <property type="component" value="Unassembled WGS sequence"/>
</dbReference>
<feature type="compositionally biased region" description="Acidic residues" evidence="1">
    <location>
        <begin position="89"/>
        <end position="98"/>
    </location>
</feature>
<keyword evidence="2" id="KW-0812">Transmembrane</keyword>
<dbReference type="Pfam" id="PF13399">
    <property type="entry name" value="LytR_C"/>
    <property type="match status" value="1"/>
</dbReference>
<evidence type="ECO:0000259" key="3">
    <source>
        <dbReference type="Pfam" id="PF13399"/>
    </source>
</evidence>
<dbReference type="InterPro" id="IPR027381">
    <property type="entry name" value="LytR/CpsA/Psr_C"/>
</dbReference>
<feature type="transmembrane region" description="Helical" evidence="2">
    <location>
        <begin position="36"/>
        <end position="57"/>
    </location>
</feature>
<name>A0A2W5YGY5_9MICO</name>
<proteinExistence type="predicted"/>
<organism evidence="4 5">
    <name type="scientific">Xylanimonas oleitrophica</name>
    <dbReference type="NCBI Taxonomy" id="2607479"/>
    <lineage>
        <taxon>Bacteria</taxon>
        <taxon>Bacillati</taxon>
        <taxon>Actinomycetota</taxon>
        <taxon>Actinomycetes</taxon>
        <taxon>Micrococcales</taxon>
        <taxon>Promicromonosporaceae</taxon>
        <taxon>Xylanimonas</taxon>
    </lineage>
</organism>
<feature type="compositionally biased region" description="Low complexity" evidence="1">
    <location>
        <begin position="77"/>
        <end position="87"/>
    </location>
</feature>
<evidence type="ECO:0000256" key="2">
    <source>
        <dbReference type="SAM" id="Phobius"/>
    </source>
</evidence>
<evidence type="ECO:0000256" key="1">
    <source>
        <dbReference type="SAM" id="MobiDB-lite"/>
    </source>
</evidence>
<dbReference type="Gene3D" id="3.30.70.2390">
    <property type="match status" value="1"/>
</dbReference>
<feature type="region of interest" description="Disordered" evidence="1">
    <location>
        <begin position="65"/>
        <end position="120"/>
    </location>
</feature>
<keyword evidence="2" id="KW-1133">Transmembrane helix</keyword>
<protein>
    <recommendedName>
        <fullName evidence="3">LytR/CpsA/Psr regulator C-terminal domain-containing protein</fullName>
    </recommendedName>
</protein>
<feature type="region of interest" description="Disordered" evidence="1">
    <location>
        <begin position="1"/>
        <end position="30"/>
    </location>
</feature>
<sequence length="227" mass="22795">MSKSQYPYPPDEFDVRGPDDAPVGVHRSPRSGWSNAWPFLLVAVVFAGIAIGAVSLLSDDGGSAPVAEGEVTQTAPAEGDAVDPGAEGDAGEGAEEPPAEGGTELPEGEEPPADGEGAEPGQDIQALVAAGSTSAQIRVLNDKGPSGEAAKGSEALAAYGFTNLEATNYPAGGSGTSDTVVWYNEGRSDTAAAVAAILGIPSENVSQQNVRNGDVVVVINGPLTPVQ</sequence>
<evidence type="ECO:0000313" key="4">
    <source>
        <dbReference type="EMBL" id="PZR54091.1"/>
    </source>
</evidence>
<reference evidence="4 5" key="1">
    <citation type="submission" date="2018-06" db="EMBL/GenBank/DDBJ databases">
        <title>Whole genome sequencing of a novel hydrocarbon degrading bacterial strain, PW21 isolated from oil contaminated produced water sample.</title>
        <authorList>
            <person name="Nagkirti P."/>
            <person name="Shaikh A."/>
            <person name="Gowdaman V."/>
            <person name="Engineer A.E."/>
            <person name="Dagar S."/>
            <person name="Dhakephalkar P.K."/>
        </authorList>
    </citation>
    <scope>NUCLEOTIDE SEQUENCE [LARGE SCALE GENOMIC DNA]</scope>
    <source>
        <strain evidence="4 5">PW21</strain>
    </source>
</reference>
<comment type="caution">
    <text evidence="4">The sequence shown here is derived from an EMBL/GenBank/DDBJ whole genome shotgun (WGS) entry which is preliminary data.</text>
</comment>
<accession>A0A2W5YGY5</accession>